<reference evidence="2" key="1">
    <citation type="submission" date="2016-06" db="EMBL/GenBank/DDBJ databases">
        <authorList>
            <person name="Cuomo C."/>
            <person name="Litvintseva A."/>
            <person name="Heitman J."/>
            <person name="Chen Y."/>
            <person name="Sun S."/>
            <person name="Springer D."/>
            <person name="Dromer F."/>
            <person name="Young S."/>
            <person name="Zeng Q."/>
            <person name="Chapman S."/>
            <person name="Gujja S."/>
            <person name="Saif S."/>
            <person name="Birren B."/>
        </authorList>
    </citation>
    <scope>NUCLEOTIDE SEQUENCE</scope>
    <source>
        <strain evidence="2">CBS 7841</strain>
    </source>
</reference>
<keyword evidence="3" id="KW-1185">Reference proteome</keyword>
<reference evidence="2" key="2">
    <citation type="journal article" date="2022" name="Elife">
        <title>Obligate sexual reproduction of a homothallic fungus closely related to the Cryptococcus pathogenic species complex.</title>
        <authorList>
            <person name="Passer A.R."/>
            <person name="Clancey S.A."/>
            <person name="Shea T."/>
            <person name="David-Palma M."/>
            <person name="Averette A.F."/>
            <person name="Boekhout T."/>
            <person name="Porcel B.M."/>
            <person name="Nowrousian M."/>
            <person name="Cuomo C.A."/>
            <person name="Sun S."/>
            <person name="Heitman J."/>
            <person name="Coelho M.A."/>
        </authorList>
    </citation>
    <scope>NUCLEOTIDE SEQUENCE</scope>
    <source>
        <strain evidence="2">CBS 7841</strain>
    </source>
</reference>
<feature type="region of interest" description="Disordered" evidence="1">
    <location>
        <begin position="1"/>
        <end position="28"/>
    </location>
</feature>
<name>A0AAJ8M4E9_9TREE</name>
<evidence type="ECO:0000313" key="3">
    <source>
        <dbReference type="Proteomes" id="UP000094043"/>
    </source>
</evidence>
<reference evidence="2" key="3">
    <citation type="submission" date="2024-01" db="EMBL/GenBank/DDBJ databases">
        <authorList>
            <person name="Coelho M.A."/>
            <person name="David-Palma M."/>
            <person name="Shea T."/>
            <person name="Sun S."/>
            <person name="Cuomo C.A."/>
            <person name="Heitman J."/>
        </authorList>
    </citation>
    <scope>NUCLEOTIDE SEQUENCE</scope>
    <source>
        <strain evidence="2">CBS 7841</strain>
    </source>
</reference>
<protein>
    <submittedName>
        <fullName evidence="2">Uncharacterized protein</fullName>
    </submittedName>
</protein>
<evidence type="ECO:0000313" key="2">
    <source>
        <dbReference type="EMBL" id="WVN90662.1"/>
    </source>
</evidence>
<organism evidence="2 3">
    <name type="scientific">Cryptococcus depauperatus CBS 7841</name>
    <dbReference type="NCBI Taxonomy" id="1295531"/>
    <lineage>
        <taxon>Eukaryota</taxon>
        <taxon>Fungi</taxon>
        <taxon>Dikarya</taxon>
        <taxon>Basidiomycota</taxon>
        <taxon>Agaricomycotina</taxon>
        <taxon>Tremellomycetes</taxon>
        <taxon>Tremellales</taxon>
        <taxon>Cryptococcaceae</taxon>
        <taxon>Cryptococcus</taxon>
    </lineage>
</organism>
<proteinExistence type="predicted"/>
<dbReference type="Proteomes" id="UP000094043">
    <property type="component" value="Chromosome 8"/>
</dbReference>
<dbReference type="AlphaFoldDB" id="A0AAJ8M4E9"/>
<dbReference type="KEGG" id="cdep:91090112"/>
<dbReference type="GeneID" id="91090112"/>
<gene>
    <name evidence="2" type="ORF">L203_105904</name>
</gene>
<dbReference type="EMBL" id="CP143791">
    <property type="protein sequence ID" value="WVN90662.1"/>
    <property type="molecule type" value="Genomic_DNA"/>
</dbReference>
<sequence length="144" mass="15818">MSSLERSKDGSYLSRRGPGNSIDTQANTAFKSAREQLGYLRRRFDTAASKIGENNHTNQMSRLLGTLESSVDDSATKVNFEEVRELTSEFGSTISYIVDNPELSGIKNGETLLKPVKQSLDSVRSLLWTAESLSAGSRGVQGRR</sequence>
<dbReference type="RefSeq" id="XP_066071362.1">
    <property type="nucleotide sequence ID" value="XM_066215265.1"/>
</dbReference>
<accession>A0AAJ8M4E9</accession>
<evidence type="ECO:0000256" key="1">
    <source>
        <dbReference type="SAM" id="MobiDB-lite"/>
    </source>
</evidence>